<feature type="compositionally biased region" description="Acidic residues" evidence="6">
    <location>
        <begin position="340"/>
        <end position="351"/>
    </location>
</feature>
<feature type="region of interest" description="Disordered" evidence="6">
    <location>
        <begin position="524"/>
        <end position="562"/>
    </location>
</feature>
<dbReference type="Pfam" id="PF03343">
    <property type="entry name" value="SART-1"/>
    <property type="match status" value="2"/>
</dbReference>
<dbReference type="eggNOG" id="KOG2217">
    <property type="taxonomic scope" value="Eukaryota"/>
</dbReference>
<dbReference type="GO" id="GO:0000481">
    <property type="term" value="P:maturation of 5S rRNA"/>
    <property type="evidence" value="ECO:0007669"/>
    <property type="project" value="TreeGrafter"/>
</dbReference>
<keyword evidence="3" id="KW-0507">mRNA processing</keyword>
<dbReference type="KEGG" id="pcy:PCYB_082610"/>
<keyword evidence="8" id="KW-1185">Reference proteome</keyword>
<evidence type="ECO:0000313" key="8">
    <source>
        <dbReference type="Proteomes" id="UP000006319"/>
    </source>
</evidence>
<feature type="region of interest" description="Disordered" evidence="6">
    <location>
        <begin position="336"/>
        <end position="381"/>
    </location>
</feature>
<feature type="compositionally biased region" description="Low complexity" evidence="6">
    <location>
        <begin position="539"/>
        <end position="551"/>
    </location>
</feature>
<evidence type="ECO:0000256" key="6">
    <source>
        <dbReference type="SAM" id="MobiDB-lite"/>
    </source>
</evidence>
<dbReference type="OMA" id="KRRDYTG"/>
<evidence type="ECO:0000256" key="2">
    <source>
        <dbReference type="ARBA" id="ARBA00006076"/>
    </source>
</evidence>
<gene>
    <name evidence="7" type="ORF">PCYB_082610</name>
</gene>
<feature type="compositionally biased region" description="Basic and acidic residues" evidence="6">
    <location>
        <begin position="39"/>
        <end position="49"/>
    </location>
</feature>
<dbReference type="GO" id="GO:0046540">
    <property type="term" value="C:U4/U6 x U5 tri-snRNP complex"/>
    <property type="evidence" value="ECO:0007669"/>
    <property type="project" value="InterPro"/>
</dbReference>
<feature type="compositionally biased region" description="Polar residues" evidence="6">
    <location>
        <begin position="300"/>
        <end position="310"/>
    </location>
</feature>
<name>K6UV32_PLACD</name>
<dbReference type="AlphaFoldDB" id="K6UV32"/>
<feature type="region of interest" description="Disordered" evidence="6">
    <location>
        <begin position="240"/>
        <end position="316"/>
    </location>
</feature>
<dbReference type="PhylomeDB" id="K6UV32"/>
<dbReference type="InterPro" id="IPR045347">
    <property type="entry name" value="HIND"/>
</dbReference>
<feature type="region of interest" description="Disordered" evidence="6">
    <location>
        <begin position="1"/>
        <end position="109"/>
    </location>
</feature>
<protein>
    <submittedName>
        <fullName evidence="7">SART-1 family protein</fullName>
    </submittedName>
</protein>
<accession>K6UV32</accession>
<dbReference type="RefSeq" id="XP_004222047.1">
    <property type="nucleotide sequence ID" value="XM_004221999.1"/>
</dbReference>
<keyword evidence="5" id="KW-0539">Nucleus</keyword>
<evidence type="ECO:0000256" key="3">
    <source>
        <dbReference type="ARBA" id="ARBA00022664"/>
    </source>
</evidence>
<dbReference type="GeneID" id="14692450"/>
<organism evidence="7 8">
    <name type="scientific">Plasmodium cynomolgi (strain B)</name>
    <dbReference type="NCBI Taxonomy" id="1120755"/>
    <lineage>
        <taxon>Eukaryota</taxon>
        <taxon>Sar</taxon>
        <taxon>Alveolata</taxon>
        <taxon>Apicomplexa</taxon>
        <taxon>Aconoidasida</taxon>
        <taxon>Haemosporida</taxon>
        <taxon>Plasmodiidae</taxon>
        <taxon>Plasmodium</taxon>
        <taxon>Plasmodium (Plasmodium)</taxon>
    </lineage>
</organism>
<keyword evidence="4" id="KW-0508">mRNA splicing</keyword>
<evidence type="ECO:0000256" key="4">
    <source>
        <dbReference type="ARBA" id="ARBA00023187"/>
    </source>
</evidence>
<sequence>MENEEELSIEETNKLREKLGLKKLDVEDKQDKKKKRGVSKNEQDNEPKGRAKRGGAKNGKSGKKDEGEEDNQEGGDAEEGEDKNRRGKTKEPPKGSNKSTKTISEEFNDDIDDVEKWVNKTRNTIDKKLADDEGINVASGHATVEHKNEELTDDMILTLKDQHVLNNDEEKDCLINEELKKKNVKSLLAKNDDSFWKKNYYDPLSYYDDTNKLNAEDGSAVHMISKYDETKHSIDVTIKYDEEGGGGNDDHDDDDDDDTAHHSGRGGTKRKARGAKTAKSRNNRPEGEEKGEGHMHHTQKTLPMRQTTSPDGGAFKVKKRKIKNINRRKKEEDAWAFLYDEPEGQDEEGEEQEGRQGKESVTGRNTAEGKTRGNEQNNENTNVIEDVLKKIRDEQRSMDFNNYFDYDLGENEEDKELYELLQQGNSLKRRKKEMDYQKELLKYIVIDEDVKRNEEISGDVIKLSDASEFCRSITLPMEIQESENMAKLQKGGGGLLDADASASLGDGRLSNLLDPLSVNANDDMLRSTDGLKGKGKTTKGGQANGGDNNNDNGEDDNDMNLSDHAFSQDGVSEIFNEIKLDEGLYGALEYLKTKGELNMEEKIYRNPENRPLHMSTSKHDIKLDYKNDSGKVMTPKETFRYISWIFHGKKQGKNKMEKKMRRMEIERRFKEDPMGSLPTLNVLKKVQQVQKKSYFTLSSNN</sequence>
<dbReference type="Proteomes" id="UP000006319">
    <property type="component" value="Chromosome 8"/>
</dbReference>
<evidence type="ECO:0000256" key="5">
    <source>
        <dbReference type="ARBA" id="ARBA00023242"/>
    </source>
</evidence>
<feature type="compositionally biased region" description="Basic and acidic residues" evidence="6">
    <location>
        <begin position="283"/>
        <end position="295"/>
    </location>
</feature>
<dbReference type="OrthoDB" id="5583at2759"/>
<proteinExistence type="inferred from homology"/>
<dbReference type="VEuPathDB" id="PlasmoDB:PCYB_082610"/>
<evidence type="ECO:0000313" key="7">
    <source>
        <dbReference type="EMBL" id="GAB66100.1"/>
    </source>
</evidence>
<dbReference type="EMBL" id="DF157100">
    <property type="protein sequence ID" value="GAB66100.1"/>
    <property type="molecule type" value="Genomic_DNA"/>
</dbReference>
<feature type="compositionally biased region" description="Basic and acidic residues" evidence="6">
    <location>
        <begin position="11"/>
        <end position="31"/>
    </location>
</feature>
<reference evidence="7 8" key="1">
    <citation type="journal article" date="2012" name="Nat. Genet.">
        <title>Plasmodium cynomolgi genome sequences provide insight into Plasmodium vivax and the monkey malaria clade.</title>
        <authorList>
            <person name="Tachibana S."/>
            <person name="Sullivan S.A."/>
            <person name="Kawai S."/>
            <person name="Nakamura S."/>
            <person name="Kim H.R."/>
            <person name="Goto N."/>
            <person name="Arisue N."/>
            <person name="Palacpac N.M.Q."/>
            <person name="Honma H."/>
            <person name="Yagi M."/>
            <person name="Tougan T."/>
            <person name="Katakai Y."/>
            <person name="Kaneko O."/>
            <person name="Mita T."/>
            <person name="Kita K."/>
            <person name="Yasutomi Y."/>
            <person name="Sutton P.L."/>
            <person name="Shakhbatyan R."/>
            <person name="Horii T."/>
            <person name="Yasunaga T."/>
            <person name="Barnwell J.W."/>
            <person name="Escalante A.A."/>
            <person name="Carlton J.M."/>
            <person name="Tanabe K."/>
        </authorList>
    </citation>
    <scope>NUCLEOTIDE SEQUENCE [LARGE SCALE GENOMIC DNA]</scope>
    <source>
        <strain evidence="7 8">B</strain>
    </source>
</reference>
<dbReference type="InterPro" id="IPR005011">
    <property type="entry name" value="SNU66/SART1"/>
</dbReference>
<comment type="subcellular location">
    <subcellularLocation>
        <location evidence="1">Nucleus</location>
    </subcellularLocation>
</comment>
<comment type="similarity">
    <text evidence="2">Belongs to the SNU66/SART1 family.</text>
</comment>
<dbReference type="PANTHER" id="PTHR14152:SF5">
    <property type="entry name" value="U4_U6.U5 TRI-SNRNP-ASSOCIATED PROTEIN 1"/>
    <property type="match status" value="1"/>
</dbReference>
<evidence type="ECO:0000256" key="1">
    <source>
        <dbReference type="ARBA" id="ARBA00004123"/>
    </source>
</evidence>
<dbReference type="GO" id="GO:0045292">
    <property type="term" value="P:mRNA cis splicing, via spliceosome"/>
    <property type="evidence" value="ECO:0007669"/>
    <property type="project" value="TreeGrafter"/>
</dbReference>
<feature type="compositionally biased region" description="Basic residues" evidence="6">
    <location>
        <begin position="262"/>
        <end position="282"/>
    </location>
</feature>
<dbReference type="PANTHER" id="PTHR14152">
    <property type="entry name" value="SQUAMOUS CELL CARCINOMA ANTIGEN RECOGNISED BY CYTOTOXIC T LYMPHOCYTES"/>
    <property type="match status" value="1"/>
</dbReference>
<dbReference type="Pfam" id="PF19252">
    <property type="entry name" value="HIND"/>
    <property type="match status" value="1"/>
</dbReference>
<feature type="compositionally biased region" description="Acidic residues" evidence="6">
    <location>
        <begin position="67"/>
        <end position="81"/>
    </location>
</feature>